<organism evidence="2 3">
    <name type="scientific">Candidatus Wolfebacteria bacterium RIFOXYB1_FULL_54_12</name>
    <dbReference type="NCBI Taxonomy" id="1802559"/>
    <lineage>
        <taxon>Bacteria</taxon>
        <taxon>Candidatus Wolfeibacteriota</taxon>
    </lineage>
</organism>
<dbReference type="EMBL" id="MGIT01000001">
    <property type="protein sequence ID" value="OGM93375.1"/>
    <property type="molecule type" value="Genomic_DNA"/>
</dbReference>
<feature type="transmembrane region" description="Helical" evidence="1">
    <location>
        <begin position="12"/>
        <end position="31"/>
    </location>
</feature>
<name>A0A1F8E034_9BACT</name>
<keyword evidence="1" id="KW-1133">Transmembrane helix</keyword>
<sequence length="221" mass="24923">MEGYMKTMSPREFLFFLLGVAAFIAGCFYVGMHVSFPKVPVEALFFTTVIGSLWWLCAREMICVPLKQSFLVDKDNRVIAYHDTNRFVRTMVLKETGAKIVPHVFRAINRSRKIEISVGGVLVQVSISACTRVAKSHLQNYFDAFLSDKWLHSPESQLDDILADFLKAQSEWMRGGNWLVSTSADAIKNKLSDWLEEKLPIIGLKHVGVGCDISEVPYAIS</sequence>
<keyword evidence="1" id="KW-0812">Transmembrane</keyword>
<evidence type="ECO:0000313" key="3">
    <source>
        <dbReference type="Proteomes" id="UP000176422"/>
    </source>
</evidence>
<feature type="transmembrane region" description="Helical" evidence="1">
    <location>
        <begin position="43"/>
        <end position="62"/>
    </location>
</feature>
<protein>
    <recommendedName>
        <fullName evidence="4">Band 7 domain-containing protein</fullName>
    </recommendedName>
</protein>
<dbReference type="PROSITE" id="PS51257">
    <property type="entry name" value="PROKAR_LIPOPROTEIN"/>
    <property type="match status" value="1"/>
</dbReference>
<dbReference type="AlphaFoldDB" id="A0A1F8E034"/>
<evidence type="ECO:0000313" key="2">
    <source>
        <dbReference type="EMBL" id="OGM93375.1"/>
    </source>
</evidence>
<accession>A0A1F8E034</accession>
<gene>
    <name evidence="2" type="ORF">A2372_03255</name>
</gene>
<evidence type="ECO:0008006" key="4">
    <source>
        <dbReference type="Google" id="ProtNLM"/>
    </source>
</evidence>
<reference evidence="2 3" key="1">
    <citation type="journal article" date="2016" name="Nat. Commun.">
        <title>Thousands of microbial genomes shed light on interconnected biogeochemical processes in an aquifer system.</title>
        <authorList>
            <person name="Anantharaman K."/>
            <person name="Brown C.T."/>
            <person name="Hug L.A."/>
            <person name="Sharon I."/>
            <person name="Castelle C.J."/>
            <person name="Probst A.J."/>
            <person name="Thomas B.C."/>
            <person name="Singh A."/>
            <person name="Wilkins M.J."/>
            <person name="Karaoz U."/>
            <person name="Brodie E.L."/>
            <person name="Williams K.H."/>
            <person name="Hubbard S.S."/>
            <person name="Banfield J.F."/>
        </authorList>
    </citation>
    <scope>NUCLEOTIDE SEQUENCE [LARGE SCALE GENOMIC DNA]</scope>
</reference>
<keyword evidence="1" id="KW-0472">Membrane</keyword>
<proteinExistence type="predicted"/>
<dbReference type="Proteomes" id="UP000176422">
    <property type="component" value="Unassembled WGS sequence"/>
</dbReference>
<evidence type="ECO:0000256" key="1">
    <source>
        <dbReference type="SAM" id="Phobius"/>
    </source>
</evidence>
<comment type="caution">
    <text evidence="2">The sequence shown here is derived from an EMBL/GenBank/DDBJ whole genome shotgun (WGS) entry which is preliminary data.</text>
</comment>